<dbReference type="SUPFAM" id="SSF46785">
    <property type="entry name" value="Winged helix' DNA-binding domain"/>
    <property type="match status" value="1"/>
</dbReference>
<proteinExistence type="predicted"/>
<sequence>MCNFEGQALNIAPEYYYLERTLTLTNTDEVLRYIIQYITSCGCHGACFTQICVALEQIYDYQQDRFSVPMESSCPRDIGTRMCQYNHELFKDRFGWGHGTDKKTKSRNVLIYGYLFGEWIIYLDNVMGSNSIITKKWLPNSINKKIPFQLYEMNIAKSLTIEAGQEMEVTKDGIKYPCMKYRTKCLNVSWLKQICKKITKECNAQHIINRYINLFDTIYFVSDSWLKNRLSGWSCIIPPICLELQNWNERNDKKQKFNCSTVQACALELLMRAGVQGIGQPDLANELNLSFKEIFQILKQFHHFNLIVKYRSPVYGRAFTYVWLKQFVCNKVIVRYMKWGNENGISERTLELRNLYRSNKWNELKTLRILPFSHCFSQYVQLQCADHCNLHSQKIRQEIVPYLYSILNLDEYRRNGISCDSLKQMMCQHIQSIDYENIPWNNIQEILLQTYPHQLEFTRNIYPNNVVQMVIRLKSSNNDNEITDEKVRNYNDIMHSKIGKCWDMNRALQLYNKISDSGIKGILSTDLAIQFQISKKELTKLLNYCLKTFDIVRTVDTLYTSTTFRYFTKQHFQTLAQINSNIKKMAKDILVQGKMSKRNSKKTQSLLSPRKSRQIENNTNDNTKTEQIKIENENTQPTELQAPKSFKFLNRREQILDYLKNNDGMATSLELRRYLRLEINK</sequence>
<gene>
    <name evidence="2" type="ORF">RFI_29542</name>
</gene>
<dbReference type="InterPro" id="IPR036390">
    <property type="entry name" value="WH_DNA-bd_sf"/>
</dbReference>
<dbReference type="AlphaFoldDB" id="X6M1T9"/>
<evidence type="ECO:0000256" key="1">
    <source>
        <dbReference type="SAM" id="MobiDB-lite"/>
    </source>
</evidence>
<accession>X6M1T9</accession>
<dbReference type="Proteomes" id="UP000023152">
    <property type="component" value="Unassembled WGS sequence"/>
</dbReference>
<feature type="region of interest" description="Disordered" evidence="1">
    <location>
        <begin position="593"/>
        <end position="636"/>
    </location>
</feature>
<evidence type="ECO:0000313" key="2">
    <source>
        <dbReference type="EMBL" id="ETO07849.1"/>
    </source>
</evidence>
<protein>
    <submittedName>
        <fullName evidence="2">Uncharacterized protein</fullName>
    </submittedName>
</protein>
<dbReference type="EMBL" id="ASPP01025655">
    <property type="protein sequence ID" value="ETO07849.1"/>
    <property type="molecule type" value="Genomic_DNA"/>
</dbReference>
<reference evidence="2 3" key="1">
    <citation type="journal article" date="2013" name="Curr. Biol.">
        <title>The Genome of the Foraminiferan Reticulomyxa filosa.</title>
        <authorList>
            <person name="Glockner G."/>
            <person name="Hulsmann N."/>
            <person name="Schleicher M."/>
            <person name="Noegel A.A."/>
            <person name="Eichinger L."/>
            <person name="Gallinger C."/>
            <person name="Pawlowski J."/>
            <person name="Sierra R."/>
            <person name="Euteneuer U."/>
            <person name="Pillet L."/>
            <person name="Moustafa A."/>
            <person name="Platzer M."/>
            <person name="Groth M."/>
            <person name="Szafranski K."/>
            <person name="Schliwa M."/>
        </authorList>
    </citation>
    <scope>NUCLEOTIDE SEQUENCE [LARGE SCALE GENOMIC DNA]</scope>
</reference>
<organism evidence="2 3">
    <name type="scientific">Reticulomyxa filosa</name>
    <dbReference type="NCBI Taxonomy" id="46433"/>
    <lineage>
        <taxon>Eukaryota</taxon>
        <taxon>Sar</taxon>
        <taxon>Rhizaria</taxon>
        <taxon>Retaria</taxon>
        <taxon>Foraminifera</taxon>
        <taxon>Monothalamids</taxon>
        <taxon>Reticulomyxidae</taxon>
        <taxon>Reticulomyxa</taxon>
    </lineage>
</organism>
<keyword evidence="3" id="KW-1185">Reference proteome</keyword>
<feature type="compositionally biased region" description="Basic and acidic residues" evidence="1">
    <location>
        <begin position="623"/>
        <end position="632"/>
    </location>
</feature>
<comment type="caution">
    <text evidence="2">The sequence shown here is derived from an EMBL/GenBank/DDBJ whole genome shotgun (WGS) entry which is preliminary data.</text>
</comment>
<name>X6M1T9_RETFI</name>
<evidence type="ECO:0000313" key="3">
    <source>
        <dbReference type="Proteomes" id="UP000023152"/>
    </source>
</evidence>